<dbReference type="OrthoDB" id="7691333at2"/>
<dbReference type="EMBL" id="SNAA01000009">
    <property type="protein sequence ID" value="TDL79481.1"/>
    <property type="molecule type" value="Genomic_DNA"/>
</dbReference>
<comment type="caution">
    <text evidence="1">The sequence shown here is derived from an EMBL/GenBank/DDBJ whole genome shotgun (WGS) entry which is preliminary data.</text>
</comment>
<accession>A0A4R6A6X3</accession>
<sequence>MTQTHPARRDDALPLWRAEEILKSRGAAQIVLGEKTYILSLTRAGKLILTKDPATPERTPE</sequence>
<keyword evidence="2" id="KW-1185">Reference proteome</keyword>
<dbReference type="AlphaFoldDB" id="A0A4R6A6X3"/>
<organism evidence="1 2">
    <name type="scientific">Palleronia sediminis</name>
    <dbReference type="NCBI Taxonomy" id="2547833"/>
    <lineage>
        <taxon>Bacteria</taxon>
        <taxon>Pseudomonadati</taxon>
        <taxon>Pseudomonadota</taxon>
        <taxon>Alphaproteobacteria</taxon>
        <taxon>Rhodobacterales</taxon>
        <taxon>Roseobacteraceae</taxon>
        <taxon>Palleronia</taxon>
    </lineage>
</organism>
<name>A0A4R6A6X3_9RHOB</name>
<proteinExistence type="predicted"/>
<dbReference type="InterPro" id="IPR019600">
    <property type="entry name" value="Hemin_uptake_protein_HemP"/>
</dbReference>
<dbReference type="Gene3D" id="2.10.70.10">
    <property type="entry name" value="Complement Module, domain 1"/>
    <property type="match status" value="1"/>
</dbReference>
<protein>
    <submittedName>
        <fullName evidence="1">Hemin uptake protein HemP</fullName>
    </submittedName>
</protein>
<evidence type="ECO:0000313" key="2">
    <source>
        <dbReference type="Proteomes" id="UP000295701"/>
    </source>
</evidence>
<dbReference type="Proteomes" id="UP000295701">
    <property type="component" value="Unassembled WGS sequence"/>
</dbReference>
<gene>
    <name evidence="1" type="primary">hemP</name>
    <name evidence="1" type="ORF">E2L08_09230</name>
</gene>
<dbReference type="RefSeq" id="WP_133396785.1">
    <property type="nucleotide sequence ID" value="NZ_SNAA01000009.1"/>
</dbReference>
<evidence type="ECO:0000313" key="1">
    <source>
        <dbReference type="EMBL" id="TDL79481.1"/>
    </source>
</evidence>
<reference evidence="1 2" key="1">
    <citation type="submission" date="2019-03" db="EMBL/GenBank/DDBJ databases">
        <title>Primorskyibacter sp. SS33 isolated from sediments.</title>
        <authorList>
            <person name="Xunke S."/>
        </authorList>
    </citation>
    <scope>NUCLEOTIDE SEQUENCE [LARGE SCALE GENOMIC DNA]</scope>
    <source>
        <strain evidence="1 2">SS33</strain>
    </source>
</reference>
<dbReference type="Pfam" id="PF10636">
    <property type="entry name" value="hemP"/>
    <property type="match status" value="1"/>
</dbReference>